<evidence type="ECO:0000313" key="2">
    <source>
        <dbReference type="EMBL" id="OIJ91700.1"/>
    </source>
</evidence>
<dbReference type="STRING" id="1428652.BIV24_15735"/>
<proteinExistence type="predicted"/>
<name>A0A1S2PDF8_9ACTN</name>
<accession>A0A1S2PDF8</accession>
<comment type="caution">
    <text evidence="2">The sequence shown here is derived from an EMBL/GenBank/DDBJ whole genome shotgun (WGS) entry which is preliminary data.</text>
</comment>
<evidence type="ECO:0000256" key="1">
    <source>
        <dbReference type="SAM" id="MobiDB-lite"/>
    </source>
</evidence>
<organism evidence="2 3">
    <name type="scientific">Streptomyces colonosanans</name>
    <dbReference type="NCBI Taxonomy" id="1428652"/>
    <lineage>
        <taxon>Bacteria</taxon>
        <taxon>Bacillati</taxon>
        <taxon>Actinomycetota</taxon>
        <taxon>Actinomycetes</taxon>
        <taxon>Kitasatosporales</taxon>
        <taxon>Streptomycetaceae</taxon>
        <taxon>Streptomyces</taxon>
    </lineage>
</organism>
<dbReference type="EMBL" id="MLYP01000040">
    <property type="protein sequence ID" value="OIJ91700.1"/>
    <property type="molecule type" value="Genomic_DNA"/>
</dbReference>
<keyword evidence="3" id="KW-1185">Reference proteome</keyword>
<feature type="compositionally biased region" description="Polar residues" evidence="1">
    <location>
        <begin position="22"/>
        <end position="32"/>
    </location>
</feature>
<reference evidence="2 3" key="1">
    <citation type="submission" date="2016-10" db="EMBL/GenBank/DDBJ databases">
        <title>Genome sequence of Streptomyces sp. MUSC 93.</title>
        <authorList>
            <person name="Lee L.-H."/>
            <person name="Ser H.-L."/>
            <person name="Law J.W.-F."/>
        </authorList>
    </citation>
    <scope>NUCLEOTIDE SEQUENCE [LARGE SCALE GENOMIC DNA]</scope>
    <source>
        <strain evidence="2 3">MUSC 93</strain>
    </source>
</reference>
<protein>
    <submittedName>
        <fullName evidence="2">Uncharacterized protein</fullName>
    </submittedName>
</protein>
<dbReference type="AlphaFoldDB" id="A0A1S2PDF8"/>
<evidence type="ECO:0000313" key="3">
    <source>
        <dbReference type="Proteomes" id="UP000179935"/>
    </source>
</evidence>
<dbReference type="Proteomes" id="UP000179935">
    <property type="component" value="Unassembled WGS sequence"/>
</dbReference>
<feature type="region of interest" description="Disordered" evidence="1">
    <location>
        <begin position="1"/>
        <end position="34"/>
    </location>
</feature>
<gene>
    <name evidence="2" type="ORF">BIV24_15735</name>
</gene>
<sequence>MDERADGDPQDTFDVVDERAQQSHVASPSDQTGLLGEFADDRVLEGFPSLHAAAGQFEGAAAVSAQQDALLAEQDRTDTDGRVGPALGCCEVGWRRAPTGREGAGRG</sequence>